<dbReference type="KEGG" id="rsu:NHU_00017"/>
<sequence length="77" mass="8567">MPMTLDFSPRLMPAGQAAHYLGISASKLRMLPIASKRLDGKRVWDRRDLDAYADDLPTHGETDQGNTCDALFMEKAS</sequence>
<protein>
    <recommendedName>
        <fullName evidence="3">DNA-binding protein</fullName>
    </recommendedName>
</protein>
<proteinExistence type="predicted"/>
<reference evidence="1 2" key="1">
    <citation type="submission" date="2015-02" db="EMBL/GenBank/DDBJ databases">
        <title>Genome sequene of Rhodovulum sulfidophilum DSM 2351.</title>
        <authorList>
            <person name="Nagao N."/>
        </authorList>
    </citation>
    <scope>NUCLEOTIDE SEQUENCE [LARGE SCALE GENOMIC DNA]</scope>
    <source>
        <strain evidence="1 2">DSM 2351</strain>
    </source>
</reference>
<organism evidence="1 2">
    <name type="scientific">Rhodovulum sulfidophilum</name>
    <name type="common">Rhodobacter sulfidophilus</name>
    <dbReference type="NCBI Taxonomy" id="35806"/>
    <lineage>
        <taxon>Bacteria</taxon>
        <taxon>Pseudomonadati</taxon>
        <taxon>Pseudomonadota</taxon>
        <taxon>Alphaproteobacteria</taxon>
        <taxon>Rhodobacterales</taxon>
        <taxon>Paracoccaceae</taxon>
        <taxon>Rhodovulum</taxon>
    </lineage>
</organism>
<name>A0A0D6AXP7_RHOSU</name>
<evidence type="ECO:0000313" key="1">
    <source>
        <dbReference type="EMBL" id="BAQ67189.1"/>
    </source>
</evidence>
<dbReference type="EMBL" id="AP014800">
    <property type="protein sequence ID" value="BAQ67189.1"/>
    <property type="molecule type" value="Genomic_DNA"/>
</dbReference>
<dbReference type="RefSeq" id="WP_060833355.1">
    <property type="nucleotide sequence ID" value="NZ_CP015421.1"/>
</dbReference>
<dbReference type="AlphaFoldDB" id="A0A0D6AXP7"/>
<dbReference type="Proteomes" id="UP000064912">
    <property type="component" value="Chromosome"/>
</dbReference>
<dbReference type="GeneID" id="93541458"/>
<gene>
    <name evidence="1" type="ORF">NHU_00017</name>
</gene>
<evidence type="ECO:0000313" key="2">
    <source>
        <dbReference type="Proteomes" id="UP000064912"/>
    </source>
</evidence>
<evidence type="ECO:0008006" key="3">
    <source>
        <dbReference type="Google" id="ProtNLM"/>
    </source>
</evidence>
<accession>A0A0D6AXP7</accession>